<name>A0A930KUE7_9MICC</name>
<accession>A0A930KUE7</accession>
<dbReference type="Proteomes" id="UP000769484">
    <property type="component" value="Unassembled WGS sequence"/>
</dbReference>
<reference evidence="2" key="1">
    <citation type="submission" date="2020-04" db="EMBL/GenBank/DDBJ databases">
        <title>Deep metagenomics examines the oral microbiome during advanced dental caries in children, revealing novel taxa and co-occurrences with host molecules.</title>
        <authorList>
            <person name="Baker J.L."/>
            <person name="Morton J.T."/>
            <person name="Dinis M."/>
            <person name="Alvarez R."/>
            <person name="Tran N.C."/>
            <person name="Knight R."/>
            <person name="Edlund A."/>
        </authorList>
    </citation>
    <scope>NUCLEOTIDE SEQUENCE</scope>
    <source>
        <strain evidence="2">JCVI_47_bin.4</strain>
    </source>
</reference>
<sequence>APQSRGASSASQNGQGQQQGQPSASQDQQQSANGQGQQQGANANGQGQQAQGASASQSSSNSKSASQNNQSRQSQPSAPAVVGITSVDGFIDPQKTDNSLTVETTGIDDIDRVEYDLRVQELDEFGNIVNDDVSTGGASSINSDGDFGISAIVDGTKINPNHHYRVYIDAFDRDTLTASYAYYPVVVWNRTYIPVV</sequence>
<feature type="region of interest" description="Disordered" evidence="1">
    <location>
        <begin position="1"/>
        <end position="79"/>
    </location>
</feature>
<feature type="non-terminal residue" evidence="2">
    <location>
        <position position="196"/>
    </location>
</feature>
<gene>
    <name evidence="2" type="ORF">HXO56_12580</name>
</gene>
<organism evidence="2 3">
    <name type="scientific">Rothia dentocariosa</name>
    <dbReference type="NCBI Taxonomy" id="2047"/>
    <lineage>
        <taxon>Bacteria</taxon>
        <taxon>Bacillati</taxon>
        <taxon>Actinomycetota</taxon>
        <taxon>Actinomycetes</taxon>
        <taxon>Micrococcales</taxon>
        <taxon>Micrococcaceae</taxon>
        <taxon>Rothia</taxon>
    </lineage>
</organism>
<proteinExistence type="predicted"/>
<feature type="non-terminal residue" evidence="2">
    <location>
        <position position="1"/>
    </location>
</feature>
<dbReference type="AlphaFoldDB" id="A0A930KUE7"/>
<dbReference type="EMBL" id="JABZXJ010000184">
    <property type="protein sequence ID" value="MBF1650872.1"/>
    <property type="molecule type" value="Genomic_DNA"/>
</dbReference>
<evidence type="ECO:0000256" key="1">
    <source>
        <dbReference type="SAM" id="MobiDB-lite"/>
    </source>
</evidence>
<evidence type="ECO:0000313" key="2">
    <source>
        <dbReference type="EMBL" id="MBF1650872.1"/>
    </source>
</evidence>
<comment type="caution">
    <text evidence="2">The sequence shown here is derived from an EMBL/GenBank/DDBJ whole genome shotgun (WGS) entry which is preliminary data.</text>
</comment>
<protein>
    <submittedName>
        <fullName evidence="2">Protein argonaute-2</fullName>
    </submittedName>
</protein>
<evidence type="ECO:0000313" key="3">
    <source>
        <dbReference type="Proteomes" id="UP000769484"/>
    </source>
</evidence>